<name>A0ABT3JD78_9SPHN</name>
<feature type="domain" description="Inositolphosphotransferase Aur1/Ipt1" evidence="2">
    <location>
        <begin position="164"/>
        <end position="350"/>
    </location>
</feature>
<dbReference type="Pfam" id="PF14378">
    <property type="entry name" value="PAP2_3"/>
    <property type="match status" value="1"/>
</dbReference>
<dbReference type="InterPro" id="IPR026841">
    <property type="entry name" value="Aur1/Ipt1"/>
</dbReference>
<gene>
    <name evidence="3" type="ORF">OMW55_02720</name>
</gene>
<evidence type="ECO:0000256" key="1">
    <source>
        <dbReference type="SAM" id="Phobius"/>
    </source>
</evidence>
<dbReference type="EMBL" id="JAPDOB010000001">
    <property type="protein sequence ID" value="MCW3796720.1"/>
    <property type="molecule type" value="Genomic_DNA"/>
</dbReference>
<feature type="transmembrane region" description="Helical" evidence="1">
    <location>
        <begin position="285"/>
        <end position="305"/>
    </location>
</feature>
<proteinExistence type="predicted"/>
<dbReference type="Gene3D" id="1.20.144.10">
    <property type="entry name" value="Phosphatidic acid phosphatase type 2/haloperoxidase"/>
    <property type="match status" value="1"/>
</dbReference>
<keyword evidence="1" id="KW-0812">Transmembrane</keyword>
<keyword evidence="4" id="KW-1185">Reference proteome</keyword>
<dbReference type="RefSeq" id="WP_264880627.1">
    <property type="nucleotide sequence ID" value="NZ_JAPDOB010000001.1"/>
</dbReference>
<accession>A0ABT3JD78</accession>
<comment type="caution">
    <text evidence="3">The sequence shown here is derived from an EMBL/GenBank/DDBJ whole genome shotgun (WGS) entry which is preliminary data.</text>
</comment>
<evidence type="ECO:0000313" key="3">
    <source>
        <dbReference type="EMBL" id="MCW3796720.1"/>
    </source>
</evidence>
<feature type="transmembrane region" description="Helical" evidence="1">
    <location>
        <begin position="196"/>
        <end position="213"/>
    </location>
</feature>
<protein>
    <submittedName>
        <fullName evidence="3">Phosphatase PAP2 family protein</fullName>
    </submittedName>
</protein>
<reference evidence="3 4" key="1">
    <citation type="submission" date="2022-10" db="EMBL/GenBank/DDBJ databases">
        <title>Sphingomonas sp.</title>
        <authorList>
            <person name="Jin C."/>
        </authorList>
    </citation>
    <scope>NUCLEOTIDE SEQUENCE [LARGE SCALE GENOMIC DNA]</scope>
    <source>
        <strain evidence="3 4">BN140010</strain>
    </source>
</reference>
<dbReference type="Proteomes" id="UP001526246">
    <property type="component" value="Unassembled WGS sequence"/>
</dbReference>
<evidence type="ECO:0000313" key="4">
    <source>
        <dbReference type="Proteomes" id="UP001526246"/>
    </source>
</evidence>
<evidence type="ECO:0000259" key="2">
    <source>
        <dbReference type="Pfam" id="PF14378"/>
    </source>
</evidence>
<feature type="transmembrane region" description="Helical" evidence="1">
    <location>
        <begin position="133"/>
        <end position="151"/>
    </location>
</feature>
<sequence>MPDIPNSLYTFNRGLGPQRQAVACASAWPEGVLFREALLAVRRPSYAAPEASGSTPASIPVATSDAFVDRLRQLTVWLLLASTMAAIALALRFRVPIDPHGTLVIDLLLATLLLVSRIWWLKLSNQRLADASGTFALASLAGMTCGAIAMLELRLGYPIADGMLQSLDHALGVDGLAIIAAELRAGAILTWLMPPAYNYTLQIFFISLVILSLRGDRIEAWRGTFCFMGTLLTTCLIAAFVPAKGLGTWASADLLAQLPPQAMRNFWPHFDEFYLGNHPVLRLQVIDGVISFPSFHSIVGFLVMAAWRNYRWARIAAGAWLAVMLLSIFPGGGHYVVDMLAGLVVWAGWFAASKALQKQMATPQRSGGSISAATENPAGGGIHIDPDHTPVAHELQAVGLTVEFRS</sequence>
<feature type="transmembrane region" description="Helical" evidence="1">
    <location>
        <begin position="74"/>
        <end position="91"/>
    </location>
</feature>
<keyword evidence="1" id="KW-0472">Membrane</keyword>
<keyword evidence="1" id="KW-1133">Transmembrane helix</keyword>
<feature type="transmembrane region" description="Helical" evidence="1">
    <location>
        <begin position="225"/>
        <end position="243"/>
    </location>
</feature>
<organism evidence="3 4">
    <name type="scientific">Sphingomonas arvum</name>
    <dbReference type="NCBI Taxonomy" id="2992113"/>
    <lineage>
        <taxon>Bacteria</taxon>
        <taxon>Pseudomonadati</taxon>
        <taxon>Pseudomonadota</taxon>
        <taxon>Alphaproteobacteria</taxon>
        <taxon>Sphingomonadales</taxon>
        <taxon>Sphingomonadaceae</taxon>
        <taxon>Sphingomonas</taxon>
    </lineage>
</organism>
<feature type="transmembrane region" description="Helical" evidence="1">
    <location>
        <begin position="312"/>
        <end position="329"/>
    </location>
</feature>
<feature type="transmembrane region" description="Helical" evidence="1">
    <location>
        <begin position="335"/>
        <end position="356"/>
    </location>
</feature>
<feature type="transmembrane region" description="Helical" evidence="1">
    <location>
        <begin position="103"/>
        <end position="121"/>
    </location>
</feature>